<keyword evidence="1" id="KW-1133">Transmembrane helix</keyword>
<proteinExistence type="predicted"/>
<evidence type="ECO:0000256" key="1">
    <source>
        <dbReference type="SAM" id="Phobius"/>
    </source>
</evidence>
<dbReference type="InterPro" id="IPR038328">
    <property type="entry name" value="IL-34_sf"/>
</dbReference>
<keyword evidence="2" id="KW-0732">Signal</keyword>
<dbReference type="PANTHER" id="PTHR28606">
    <property type="entry name" value="INTERLEUKIN-34"/>
    <property type="match status" value="1"/>
</dbReference>
<keyword evidence="1" id="KW-0472">Membrane</keyword>
<evidence type="ECO:0000313" key="4">
    <source>
        <dbReference type="Proteomes" id="UP000193380"/>
    </source>
</evidence>
<reference evidence="3" key="1">
    <citation type="journal article" date="2014" name="Nat. Commun.">
        <title>The rainbow trout genome provides novel insights into evolution after whole-genome duplication in vertebrates.</title>
        <authorList>
            <person name="Berthelot C."/>
            <person name="Brunet F."/>
            <person name="Chalopin D."/>
            <person name="Juanchich A."/>
            <person name="Bernard M."/>
            <person name="Noel B."/>
            <person name="Bento P."/>
            <person name="Da Silva C."/>
            <person name="Labadie K."/>
            <person name="Alberti A."/>
            <person name="Aury J.M."/>
            <person name="Louis A."/>
            <person name="Dehais P."/>
            <person name="Bardou P."/>
            <person name="Montfort J."/>
            <person name="Klopp C."/>
            <person name="Cabau C."/>
            <person name="Gaspin C."/>
            <person name="Thorgaard G.H."/>
            <person name="Boussaha M."/>
            <person name="Quillet E."/>
            <person name="Guyomard R."/>
            <person name="Galiana D."/>
            <person name="Bobe J."/>
            <person name="Volff J.N."/>
            <person name="Genet C."/>
            <person name="Wincker P."/>
            <person name="Jaillon O."/>
            <person name="Roest Crollius H."/>
            <person name="Guiguen Y."/>
        </authorList>
    </citation>
    <scope>NUCLEOTIDE SEQUENCE [LARGE SCALE GENOMIC DNA]</scope>
</reference>
<reference evidence="3" key="2">
    <citation type="submission" date="2014-03" db="EMBL/GenBank/DDBJ databases">
        <authorList>
            <person name="Genoscope - CEA"/>
        </authorList>
    </citation>
    <scope>NUCLEOTIDE SEQUENCE</scope>
</reference>
<protein>
    <recommendedName>
        <fullName evidence="5">Interleukin 34</fullName>
    </recommendedName>
</protein>
<sequence>MCVVPPVGLMWVIPVLMTPTTLAQCKSLKTLETKLTDRRRNFKHNFPINYTIRVHYEEIFKLCNISRLRVRVVDLEEGDLQDVWLLVNQEVLKRILRVLPERHPSYKYTSDLEDLFRKIQQVFPPQSDEREPPERIEEIYNRVKEPNSKGWRFVTPKSLLDNCYRTMHCLFKNCFPSEDGVQDCECTSLPYYISCLLLPLTSTLTSLCWQFPRNTNLLNWFGMLCQLYLFSVFVLIQHCLKRDSCLCHRFPCGLCLKRRVTWTGLLISTVSLFINHLHILYTLRHDCTIQF</sequence>
<dbReference type="Proteomes" id="UP000193380">
    <property type="component" value="Unassembled WGS sequence"/>
</dbReference>
<dbReference type="Gene3D" id="1.20.1250.80">
    <property type="entry name" value="Interleukin-34"/>
    <property type="match status" value="1"/>
</dbReference>
<dbReference type="STRING" id="8022.A0A060Z5F9"/>
<accession>A0A060Z5F9</accession>
<organism evidence="3 4">
    <name type="scientific">Oncorhynchus mykiss</name>
    <name type="common">Rainbow trout</name>
    <name type="synonym">Salmo gairdneri</name>
    <dbReference type="NCBI Taxonomy" id="8022"/>
    <lineage>
        <taxon>Eukaryota</taxon>
        <taxon>Metazoa</taxon>
        <taxon>Chordata</taxon>
        <taxon>Craniata</taxon>
        <taxon>Vertebrata</taxon>
        <taxon>Euteleostomi</taxon>
        <taxon>Actinopterygii</taxon>
        <taxon>Neopterygii</taxon>
        <taxon>Teleostei</taxon>
        <taxon>Protacanthopterygii</taxon>
        <taxon>Salmoniformes</taxon>
        <taxon>Salmonidae</taxon>
        <taxon>Salmoninae</taxon>
        <taxon>Oncorhynchus</taxon>
    </lineage>
</organism>
<evidence type="ECO:0000313" key="3">
    <source>
        <dbReference type="EMBL" id="CDQ99112.1"/>
    </source>
</evidence>
<feature type="transmembrane region" description="Helical" evidence="1">
    <location>
        <begin position="217"/>
        <end position="240"/>
    </location>
</feature>
<evidence type="ECO:0008006" key="5">
    <source>
        <dbReference type="Google" id="ProtNLM"/>
    </source>
</evidence>
<dbReference type="PRINTS" id="PR01938">
    <property type="entry name" value="INTRLEUKIN34"/>
</dbReference>
<dbReference type="PANTHER" id="PTHR28606:SF1">
    <property type="entry name" value="INTERLEUKIN-34"/>
    <property type="match status" value="1"/>
</dbReference>
<dbReference type="GO" id="GO:0005615">
    <property type="term" value="C:extracellular space"/>
    <property type="evidence" value="ECO:0007669"/>
    <property type="project" value="InterPro"/>
</dbReference>
<dbReference type="EMBL" id="FR943356">
    <property type="protein sequence ID" value="CDQ99112.1"/>
    <property type="molecule type" value="Genomic_DNA"/>
</dbReference>
<name>A0A060Z5F9_ONCMY</name>
<gene>
    <name evidence="3" type="ORF">GSONMT00056455001</name>
</gene>
<keyword evidence="1" id="KW-0812">Transmembrane</keyword>
<feature type="signal peptide" evidence="2">
    <location>
        <begin position="1"/>
        <end position="23"/>
    </location>
</feature>
<evidence type="ECO:0000256" key="2">
    <source>
        <dbReference type="SAM" id="SignalP"/>
    </source>
</evidence>
<dbReference type="AlphaFoldDB" id="A0A060Z5F9"/>
<dbReference type="PaxDb" id="8022-A0A060Z5F9"/>
<dbReference type="InterPro" id="IPR020415">
    <property type="entry name" value="IL-34"/>
</dbReference>
<feature type="transmembrane region" description="Helical" evidence="1">
    <location>
        <begin position="260"/>
        <end position="281"/>
    </location>
</feature>
<dbReference type="GO" id="GO:0008284">
    <property type="term" value="P:positive regulation of cell population proliferation"/>
    <property type="evidence" value="ECO:0007669"/>
    <property type="project" value="InterPro"/>
</dbReference>
<dbReference type="GO" id="GO:0045657">
    <property type="term" value="P:positive regulation of monocyte differentiation"/>
    <property type="evidence" value="ECO:0007669"/>
    <property type="project" value="TreeGrafter"/>
</dbReference>
<dbReference type="GO" id="GO:0045651">
    <property type="term" value="P:positive regulation of macrophage differentiation"/>
    <property type="evidence" value="ECO:0007669"/>
    <property type="project" value="TreeGrafter"/>
</dbReference>
<dbReference type="GO" id="GO:0005157">
    <property type="term" value="F:macrophage colony-stimulating factor receptor binding"/>
    <property type="evidence" value="ECO:0007669"/>
    <property type="project" value="InterPro"/>
</dbReference>
<feature type="chain" id="PRO_5001596854" description="Interleukin 34" evidence="2">
    <location>
        <begin position="24"/>
        <end position="291"/>
    </location>
</feature>
<dbReference type="Pfam" id="PF15036">
    <property type="entry name" value="IL34"/>
    <property type="match status" value="1"/>
</dbReference>